<reference evidence="1" key="1">
    <citation type="submission" date="2021-01" db="EMBL/GenBank/DDBJ databases">
        <authorList>
            <consortium name="Genoscope - CEA"/>
            <person name="William W."/>
        </authorList>
    </citation>
    <scope>NUCLEOTIDE SEQUENCE</scope>
</reference>
<evidence type="ECO:0000313" key="2">
    <source>
        <dbReference type="Proteomes" id="UP000692954"/>
    </source>
</evidence>
<keyword evidence="2" id="KW-1185">Reference proteome</keyword>
<dbReference type="AlphaFoldDB" id="A0A8S1RX40"/>
<accession>A0A8S1RX40</accession>
<gene>
    <name evidence="1" type="ORF">PSON_ATCC_30995.1.T5310003</name>
</gene>
<comment type="caution">
    <text evidence="1">The sequence shown here is derived from an EMBL/GenBank/DDBJ whole genome shotgun (WGS) entry which is preliminary data.</text>
</comment>
<evidence type="ECO:0000313" key="1">
    <source>
        <dbReference type="EMBL" id="CAD8131389.1"/>
    </source>
</evidence>
<organism evidence="1 2">
    <name type="scientific">Paramecium sonneborni</name>
    <dbReference type="NCBI Taxonomy" id="65129"/>
    <lineage>
        <taxon>Eukaryota</taxon>
        <taxon>Sar</taxon>
        <taxon>Alveolata</taxon>
        <taxon>Ciliophora</taxon>
        <taxon>Intramacronucleata</taxon>
        <taxon>Oligohymenophorea</taxon>
        <taxon>Peniculida</taxon>
        <taxon>Parameciidae</taxon>
        <taxon>Paramecium</taxon>
    </lineage>
</organism>
<sequence length="141" mass="16936">MVEYLFQGFDNQIIQFNDYDTITTFQNIVQNNQFIIHQFTDTILINKMLRNYEYWFNKTSNSLLYFNSHNQLQLYCYSIQFISLEVNLTNQEKAGNNYTFSIMCIIIGINGIRQNYTKANFFMQFLTKNDKNIYMQCLINT</sequence>
<proteinExistence type="predicted"/>
<protein>
    <submittedName>
        <fullName evidence="1">Uncharacterized protein</fullName>
    </submittedName>
</protein>
<name>A0A8S1RX40_9CILI</name>
<dbReference type="Proteomes" id="UP000692954">
    <property type="component" value="Unassembled WGS sequence"/>
</dbReference>
<dbReference type="EMBL" id="CAJJDN010000531">
    <property type="protein sequence ID" value="CAD8131389.1"/>
    <property type="molecule type" value="Genomic_DNA"/>
</dbReference>